<evidence type="ECO:0000313" key="4">
    <source>
        <dbReference type="Proteomes" id="UP001139125"/>
    </source>
</evidence>
<dbReference type="AlphaFoldDB" id="A0A9X2L2Q1"/>
<comment type="caution">
    <text evidence="3">The sequence shown here is derived from an EMBL/GenBank/DDBJ whole genome shotgun (WGS) entry which is preliminary data.</text>
</comment>
<feature type="signal peptide" evidence="1">
    <location>
        <begin position="1"/>
        <end position="25"/>
    </location>
</feature>
<proteinExistence type="predicted"/>
<dbReference type="EMBL" id="JANDBC010000001">
    <property type="protein sequence ID" value="MCP9291246.1"/>
    <property type="molecule type" value="Genomic_DNA"/>
</dbReference>
<dbReference type="InterPro" id="IPR035391">
    <property type="entry name" value="Arylsulfotran_N"/>
</dbReference>
<dbReference type="PANTHER" id="PTHR35340:SF10">
    <property type="entry name" value="CYTOPLASMIC PROTEIN"/>
    <property type="match status" value="1"/>
</dbReference>
<name>A0A9X2L2Q1_9BACT</name>
<dbReference type="InterPro" id="IPR053143">
    <property type="entry name" value="Arylsulfate_ST"/>
</dbReference>
<dbReference type="Pfam" id="PF05935">
    <property type="entry name" value="Arylsulfotrans"/>
    <property type="match status" value="1"/>
</dbReference>
<dbReference type="Gene3D" id="2.60.40.3100">
    <property type="entry name" value="Arylsulphate sulphotransferase monomer, N-terminal domain"/>
    <property type="match status" value="1"/>
</dbReference>
<evidence type="ECO:0000256" key="1">
    <source>
        <dbReference type="SAM" id="SignalP"/>
    </source>
</evidence>
<accession>A0A9X2L2Q1</accession>
<dbReference type="InterPro" id="IPR011044">
    <property type="entry name" value="Quino_amine_DH_bsu"/>
</dbReference>
<dbReference type="PANTHER" id="PTHR35340">
    <property type="entry name" value="PQQ ENZYME REPEAT PROTEIN-RELATED"/>
    <property type="match status" value="1"/>
</dbReference>
<evidence type="ECO:0000259" key="2">
    <source>
        <dbReference type="Pfam" id="PF17425"/>
    </source>
</evidence>
<sequence>MTVFTKRLLPIVMIAVLFIAGCQNSTEPESNPDARFLEFSISELPNLSFTIDHDEGFVEVTNAEPIHSGTDLTLLTASFSTSQGASVFVDTVQQVSGETINDFSEGIFYTVISEDGTAQQKYFVYLSEELPLNYLLTEYPTVQLNPSGRNPLSAEIRVESREPTTASIEILGDIPIEKTVSSRFSTYQIPVLGLYPDAENQVVLTVENSNQHVVKDTLNVTTEALPDFLPTPEINVLQESKMEPGMHFNEVHIGNAGKFNSYPLMFDNNGDIRWYLDLSEHDRITWPIQFNGDGTFFAIFGVTIIEYDMLGNELNRIVVEENNMHHEIIKLPNGNYVIAVSRVGTTMIKNGEEIGSVEDYIIEVDGSGSIVNEWDMAEILDVNRTTLTDGGVDWFHMNSIWYSESDNTLIISGRNQGVVKVDWENNLKWIFAPHQGWGKAGRYEKSTETAPFLLTAVDESGTPFSDEVQLGTLESNDFSWVWGQHAPLILPNGNLFIFDNGFNRNFGTAASNYSMGTEYEINEQHMTVKQVWSYGRSRGDELFSSIISDVDYLPNTHNRLFMPGVVRTGAGNPYSKIVEITHPDKEIVFESTLHFKNQLVNGQGWGNLDITYRAERIPLYEN</sequence>
<dbReference type="RefSeq" id="WP_255134020.1">
    <property type="nucleotide sequence ID" value="NZ_JANDBC010000001.1"/>
</dbReference>
<dbReference type="SUPFAM" id="SSF50969">
    <property type="entry name" value="YVTN repeat-like/Quinoprotein amine dehydrogenase"/>
    <property type="match status" value="1"/>
</dbReference>
<keyword evidence="1" id="KW-0732">Signal</keyword>
<dbReference type="InterPro" id="IPR010262">
    <property type="entry name" value="Arylsulfotransferase_bact"/>
</dbReference>
<dbReference type="Gene3D" id="2.60.40.2340">
    <property type="match status" value="1"/>
</dbReference>
<keyword evidence="4" id="KW-1185">Reference proteome</keyword>
<dbReference type="PROSITE" id="PS51257">
    <property type="entry name" value="PROKAR_LIPOPROTEIN"/>
    <property type="match status" value="1"/>
</dbReference>
<protein>
    <submittedName>
        <fullName evidence="3">Aryl-sulfate sulfotransferase</fullName>
    </submittedName>
</protein>
<gene>
    <name evidence="3" type="ORF">NM125_06595</name>
</gene>
<dbReference type="InterPro" id="IPR038477">
    <property type="entry name" value="ASST_N_sf"/>
</dbReference>
<feature type="chain" id="PRO_5040872758" evidence="1">
    <location>
        <begin position="26"/>
        <end position="622"/>
    </location>
</feature>
<dbReference type="Proteomes" id="UP001139125">
    <property type="component" value="Unassembled WGS sequence"/>
</dbReference>
<dbReference type="GO" id="GO:0004062">
    <property type="term" value="F:aryl sulfotransferase activity"/>
    <property type="evidence" value="ECO:0007669"/>
    <property type="project" value="InterPro"/>
</dbReference>
<organism evidence="3 4">
    <name type="scientific">Gracilimonas sediminicola</name>
    <dbReference type="NCBI Taxonomy" id="2952158"/>
    <lineage>
        <taxon>Bacteria</taxon>
        <taxon>Pseudomonadati</taxon>
        <taxon>Balneolota</taxon>
        <taxon>Balneolia</taxon>
        <taxon>Balneolales</taxon>
        <taxon>Balneolaceae</taxon>
        <taxon>Gracilimonas</taxon>
    </lineage>
</organism>
<feature type="domain" description="Arylsulfotransferase N-terminal" evidence="2">
    <location>
        <begin position="142"/>
        <end position="222"/>
    </location>
</feature>
<reference evidence="3" key="1">
    <citation type="submission" date="2022-06" db="EMBL/GenBank/DDBJ databases">
        <title>Gracilimonas sp. CAU 1638 isolated from sea sediment.</title>
        <authorList>
            <person name="Kim W."/>
        </authorList>
    </citation>
    <scope>NUCLEOTIDE SEQUENCE</scope>
    <source>
        <strain evidence="3">CAU 1638</strain>
    </source>
</reference>
<evidence type="ECO:0000313" key="3">
    <source>
        <dbReference type="EMBL" id="MCP9291246.1"/>
    </source>
</evidence>
<dbReference type="Pfam" id="PF17425">
    <property type="entry name" value="Arylsulfotran_N"/>
    <property type="match status" value="1"/>
</dbReference>